<dbReference type="InterPro" id="IPR013798">
    <property type="entry name" value="Indole-3-glycerol_P_synth_dom"/>
</dbReference>
<dbReference type="FunFam" id="3.20.20.70:FF:000024">
    <property type="entry name" value="Indole-3-glycerol phosphate synthase"/>
    <property type="match status" value="1"/>
</dbReference>
<keyword evidence="12" id="KW-1185">Reference proteome</keyword>
<dbReference type="GO" id="GO:0004425">
    <property type="term" value="F:indole-3-glycerol-phosphate synthase activity"/>
    <property type="evidence" value="ECO:0007669"/>
    <property type="project" value="UniProtKB-UniRule"/>
</dbReference>
<dbReference type="OrthoDB" id="9804217at2"/>
<keyword evidence="6 9" id="KW-0822">Tryptophan biosynthesis</keyword>
<keyword evidence="5 9" id="KW-0210">Decarboxylase</keyword>
<protein>
    <recommendedName>
        <fullName evidence="9">Indole-3-glycerol phosphate synthase</fullName>
        <shortName evidence="9">IGPS</shortName>
        <ecNumber evidence="9">4.1.1.48</ecNumber>
    </recommendedName>
</protein>
<dbReference type="NCBIfam" id="NF001377">
    <property type="entry name" value="PRK00278.2-4"/>
    <property type="match status" value="1"/>
</dbReference>
<comment type="caution">
    <text evidence="11">The sequence shown here is derived from an EMBL/GenBank/DDBJ whole genome shotgun (WGS) entry which is preliminary data.</text>
</comment>
<evidence type="ECO:0000256" key="1">
    <source>
        <dbReference type="ARBA" id="ARBA00001633"/>
    </source>
</evidence>
<feature type="domain" description="Indole-3-glycerol phosphate synthase" evidence="10">
    <location>
        <begin position="2"/>
        <end position="247"/>
    </location>
</feature>
<evidence type="ECO:0000256" key="6">
    <source>
        <dbReference type="ARBA" id="ARBA00022822"/>
    </source>
</evidence>
<dbReference type="PANTHER" id="PTHR22854">
    <property type="entry name" value="TRYPTOPHAN BIOSYNTHESIS PROTEIN"/>
    <property type="match status" value="1"/>
</dbReference>
<dbReference type="EC" id="4.1.1.48" evidence="9"/>
<keyword evidence="7 9" id="KW-0057">Aromatic amino acid biosynthesis</keyword>
<keyword evidence="4 9" id="KW-0028">Amino-acid biosynthesis</keyword>
<comment type="similarity">
    <text evidence="3 9">Belongs to the TrpC family.</text>
</comment>
<proteinExistence type="inferred from homology"/>
<evidence type="ECO:0000256" key="2">
    <source>
        <dbReference type="ARBA" id="ARBA00004696"/>
    </source>
</evidence>
<evidence type="ECO:0000313" key="12">
    <source>
        <dbReference type="Proteomes" id="UP000278746"/>
    </source>
</evidence>
<comment type="pathway">
    <text evidence="2 9">Amino-acid biosynthesis; L-tryptophan biosynthesis; L-tryptophan from chorismate: step 4/5.</text>
</comment>
<evidence type="ECO:0000313" key="11">
    <source>
        <dbReference type="EMBL" id="RNA70579.1"/>
    </source>
</evidence>
<dbReference type="InterPro" id="IPR013785">
    <property type="entry name" value="Aldolase_TIM"/>
</dbReference>
<evidence type="ECO:0000256" key="8">
    <source>
        <dbReference type="ARBA" id="ARBA00023239"/>
    </source>
</evidence>
<keyword evidence="8 9" id="KW-0456">Lyase</keyword>
<dbReference type="PANTHER" id="PTHR22854:SF2">
    <property type="entry name" value="INDOLE-3-GLYCEROL-PHOSPHATE SYNTHASE"/>
    <property type="match status" value="1"/>
</dbReference>
<dbReference type="SUPFAM" id="SSF51366">
    <property type="entry name" value="Ribulose-phoshate binding barrel"/>
    <property type="match status" value="1"/>
</dbReference>
<evidence type="ECO:0000256" key="7">
    <source>
        <dbReference type="ARBA" id="ARBA00023141"/>
    </source>
</evidence>
<dbReference type="Gene3D" id="3.20.20.70">
    <property type="entry name" value="Aldolase class I"/>
    <property type="match status" value="1"/>
</dbReference>
<dbReference type="InterPro" id="IPR045186">
    <property type="entry name" value="Indole-3-glycerol_P_synth"/>
</dbReference>
<evidence type="ECO:0000256" key="4">
    <source>
        <dbReference type="ARBA" id="ARBA00022605"/>
    </source>
</evidence>
<dbReference type="EMBL" id="RHIB01000001">
    <property type="protein sequence ID" value="RNA70579.1"/>
    <property type="molecule type" value="Genomic_DNA"/>
</dbReference>
<dbReference type="UniPathway" id="UPA00035">
    <property type="reaction ID" value="UER00043"/>
</dbReference>
<name>A0A3M7TZA2_9BACI</name>
<comment type="catalytic activity">
    <reaction evidence="1 9">
        <text>1-(2-carboxyphenylamino)-1-deoxy-D-ribulose 5-phosphate + H(+) = (1S,2R)-1-C-(indol-3-yl)glycerol 3-phosphate + CO2 + H2O</text>
        <dbReference type="Rhea" id="RHEA:23476"/>
        <dbReference type="ChEBI" id="CHEBI:15377"/>
        <dbReference type="ChEBI" id="CHEBI:15378"/>
        <dbReference type="ChEBI" id="CHEBI:16526"/>
        <dbReference type="ChEBI" id="CHEBI:58613"/>
        <dbReference type="ChEBI" id="CHEBI:58866"/>
        <dbReference type="EC" id="4.1.1.48"/>
    </reaction>
</comment>
<evidence type="ECO:0000259" key="10">
    <source>
        <dbReference type="Pfam" id="PF00218"/>
    </source>
</evidence>
<dbReference type="CDD" id="cd00331">
    <property type="entry name" value="IGPS"/>
    <property type="match status" value="1"/>
</dbReference>
<reference evidence="11 12" key="1">
    <citation type="submission" date="2018-10" db="EMBL/GenBank/DDBJ databases">
        <title>Bacillus Keqinensis sp. nov., a moderately halophilic bacterium isolated from a saline-alkaline lake.</title>
        <authorList>
            <person name="Wang H."/>
        </authorList>
    </citation>
    <scope>NUCLEOTIDE SEQUENCE [LARGE SCALE GENOMIC DNA]</scope>
    <source>
        <strain evidence="11 12">KQ-3</strain>
    </source>
</reference>
<dbReference type="Proteomes" id="UP000278746">
    <property type="component" value="Unassembled WGS sequence"/>
</dbReference>
<dbReference type="Pfam" id="PF00218">
    <property type="entry name" value="IGPS"/>
    <property type="match status" value="1"/>
</dbReference>
<dbReference type="InterPro" id="IPR001468">
    <property type="entry name" value="Indole-3-GlycerolPSynthase_CS"/>
</dbReference>
<accession>A0A3M7TZA2</accession>
<evidence type="ECO:0000256" key="9">
    <source>
        <dbReference type="HAMAP-Rule" id="MF_00134"/>
    </source>
</evidence>
<dbReference type="GO" id="GO:0004640">
    <property type="term" value="F:phosphoribosylanthranilate isomerase activity"/>
    <property type="evidence" value="ECO:0007669"/>
    <property type="project" value="TreeGrafter"/>
</dbReference>
<dbReference type="InterPro" id="IPR011060">
    <property type="entry name" value="RibuloseP-bd_barrel"/>
</dbReference>
<organism evidence="11 12">
    <name type="scientific">Alteribacter keqinensis</name>
    <dbReference type="NCBI Taxonomy" id="2483800"/>
    <lineage>
        <taxon>Bacteria</taxon>
        <taxon>Bacillati</taxon>
        <taxon>Bacillota</taxon>
        <taxon>Bacilli</taxon>
        <taxon>Bacillales</taxon>
        <taxon>Bacillaceae</taxon>
        <taxon>Alteribacter</taxon>
    </lineage>
</organism>
<dbReference type="GO" id="GO:0000162">
    <property type="term" value="P:L-tryptophan biosynthetic process"/>
    <property type="evidence" value="ECO:0007669"/>
    <property type="project" value="UniProtKB-UniRule"/>
</dbReference>
<dbReference type="AlphaFoldDB" id="A0A3M7TZA2"/>
<gene>
    <name evidence="9 11" type="primary">trpC</name>
    <name evidence="11" type="ORF">EBO34_04140</name>
</gene>
<dbReference type="PROSITE" id="PS00614">
    <property type="entry name" value="IGPS"/>
    <property type="match status" value="1"/>
</dbReference>
<evidence type="ECO:0000256" key="3">
    <source>
        <dbReference type="ARBA" id="ARBA00008737"/>
    </source>
</evidence>
<evidence type="ECO:0000256" key="5">
    <source>
        <dbReference type="ARBA" id="ARBA00022793"/>
    </source>
</evidence>
<dbReference type="HAMAP" id="MF_00134_B">
    <property type="entry name" value="IGPS_B"/>
    <property type="match status" value="1"/>
</dbReference>
<sequence>MLDRIVERKKQEVEALSHITVQRRPDRSFLEALKKPKRKGAVIAEVKKASPSKGVFTEQFDPVDIARSYEEAGADALSVLTDRDFFQGDPAYIRRIKEAVSLPVLRKDFLIDKKQIDESVELGADAVLLIAAILTPETLGHFFRYAKSLGLDVLVEVHSKEELEAVINECEPDLLGINNRNLKTFETSLIKTKEVAASVPDGSLLISESGIHTSEDAAQVLSYGARGMLIGESLMLAIDKREKLNDLFKGAAKGEA</sequence>